<reference evidence="10 11" key="2">
    <citation type="journal article" date="2017" name="Nature">
        <title>The Apostasia genome and the evolution of orchids.</title>
        <authorList>
            <person name="Zhang G.Q."/>
            <person name="Liu K.W."/>
            <person name="Li Z."/>
            <person name="Lohaus R."/>
            <person name="Hsiao Y.Y."/>
            <person name="Niu S.C."/>
            <person name="Wang J.Y."/>
            <person name="Lin Y.C."/>
            <person name="Xu Q."/>
            <person name="Chen L.J."/>
            <person name="Yoshida K."/>
            <person name="Fujiwara S."/>
            <person name="Wang Z.W."/>
            <person name="Zhang Y.Q."/>
            <person name="Mitsuda N."/>
            <person name="Wang M."/>
            <person name="Liu G.H."/>
            <person name="Pecoraro L."/>
            <person name="Huang H.X."/>
            <person name="Xiao X.J."/>
            <person name="Lin M."/>
            <person name="Wu X.Y."/>
            <person name="Wu W.L."/>
            <person name="Chen Y.Y."/>
            <person name="Chang S.B."/>
            <person name="Sakamoto S."/>
            <person name="Ohme-Takagi M."/>
            <person name="Yagi M."/>
            <person name="Zeng S.J."/>
            <person name="Shen C.Y."/>
            <person name="Yeh C.M."/>
            <person name="Luo Y.B."/>
            <person name="Tsai W.C."/>
            <person name="Van de Peer Y."/>
            <person name="Liu Z.J."/>
        </authorList>
    </citation>
    <scope>NUCLEOTIDE SEQUENCE [LARGE SCALE GENOMIC DNA]</scope>
    <source>
        <tissue evidence="10">The whole plant</tissue>
    </source>
</reference>
<evidence type="ECO:0000256" key="6">
    <source>
        <dbReference type="ARBA" id="ARBA00023163"/>
    </source>
</evidence>
<evidence type="ECO:0000256" key="3">
    <source>
        <dbReference type="ARBA" id="ARBA00022771"/>
    </source>
</evidence>
<evidence type="ECO:0000313" key="11">
    <source>
        <dbReference type="Proteomes" id="UP000233837"/>
    </source>
</evidence>
<dbReference type="GO" id="GO:0008270">
    <property type="term" value="F:zinc ion binding"/>
    <property type="evidence" value="ECO:0007669"/>
    <property type="project" value="UniProtKB-KW"/>
</dbReference>
<keyword evidence="6" id="KW-0804">Transcription</keyword>
<feature type="domain" description="C2H2-type" evidence="9">
    <location>
        <begin position="111"/>
        <end position="133"/>
    </location>
</feature>
<dbReference type="STRING" id="906689.A0A2I0VSB2"/>
<dbReference type="SUPFAM" id="SSF57667">
    <property type="entry name" value="beta-beta-alpha zinc fingers"/>
    <property type="match status" value="1"/>
</dbReference>
<evidence type="ECO:0000256" key="1">
    <source>
        <dbReference type="ARBA" id="ARBA00022723"/>
    </source>
</evidence>
<dbReference type="AlphaFoldDB" id="A0A2I0VSB2"/>
<dbReference type="InterPro" id="IPR044653">
    <property type="entry name" value="AZF1/2/3-like"/>
</dbReference>
<keyword evidence="4" id="KW-0862">Zinc</keyword>
<keyword evidence="2" id="KW-0677">Repeat</keyword>
<dbReference type="Proteomes" id="UP000233837">
    <property type="component" value="Unassembled WGS sequence"/>
</dbReference>
<keyword evidence="1" id="KW-0479">Metal-binding</keyword>
<dbReference type="OrthoDB" id="40579at2759"/>
<dbReference type="Pfam" id="PF13912">
    <property type="entry name" value="zf-C2H2_6"/>
    <property type="match status" value="2"/>
</dbReference>
<evidence type="ECO:0000256" key="7">
    <source>
        <dbReference type="PROSITE-ProRule" id="PRU00042"/>
    </source>
</evidence>
<dbReference type="GO" id="GO:0005634">
    <property type="term" value="C:nucleus"/>
    <property type="evidence" value="ECO:0007669"/>
    <property type="project" value="TreeGrafter"/>
</dbReference>
<dbReference type="SMART" id="SM00355">
    <property type="entry name" value="ZnF_C2H2"/>
    <property type="match status" value="2"/>
</dbReference>
<dbReference type="PANTHER" id="PTHR45988">
    <property type="entry name" value="C2H2 TYPE ZINC FINGER TRANSCRIPTION FACTOR FAMILY-RELATED"/>
    <property type="match status" value="1"/>
</dbReference>
<dbReference type="Gene3D" id="3.30.160.60">
    <property type="entry name" value="Classic Zinc Finger"/>
    <property type="match status" value="1"/>
</dbReference>
<sequence>MAINKPWRLLISPSLSGAQILAQEIFQIRPLCLPASKSMAVQATEPKSSDSPQSPARTESNSGDCNQILQFNRLTKRKRSKRQHELLESPSSDDDEYIAQCLLMLSRTGGHPCSLCNKSFASYHALGGHMASHRKSLSSTADDRLSAGPTALVSGGRVHQCLICFKTFPTGQALGGHKRRHYDGTIGSAAGTGSGSEGAIGDCGRGLGFDLNLPAAEEFAGGVGWRCLEEEESRSSLPLKKPCLASFSRFRVSIDFYGV</sequence>
<dbReference type="PROSITE" id="PS50157">
    <property type="entry name" value="ZINC_FINGER_C2H2_2"/>
    <property type="match status" value="1"/>
</dbReference>
<dbReference type="GO" id="GO:0003700">
    <property type="term" value="F:DNA-binding transcription factor activity"/>
    <property type="evidence" value="ECO:0007669"/>
    <property type="project" value="InterPro"/>
</dbReference>
<evidence type="ECO:0000256" key="2">
    <source>
        <dbReference type="ARBA" id="ARBA00022737"/>
    </source>
</evidence>
<feature type="region of interest" description="Disordered" evidence="8">
    <location>
        <begin position="42"/>
        <end position="63"/>
    </location>
</feature>
<keyword evidence="5" id="KW-0805">Transcription regulation</keyword>
<evidence type="ECO:0000259" key="9">
    <source>
        <dbReference type="PROSITE" id="PS50157"/>
    </source>
</evidence>
<proteinExistence type="predicted"/>
<organism evidence="10 11">
    <name type="scientific">Dendrobium catenatum</name>
    <dbReference type="NCBI Taxonomy" id="906689"/>
    <lineage>
        <taxon>Eukaryota</taxon>
        <taxon>Viridiplantae</taxon>
        <taxon>Streptophyta</taxon>
        <taxon>Embryophyta</taxon>
        <taxon>Tracheophyta</taxon>
        <taxon>Spermatophyta</taxon>
        <taxon>Magnoliopsida</taxon>
        <taxon>Liliopsida</taxon>
        <taxon>Asparagales</taxon>
        <taxon>Orchidaceae</taxon>
        <taxon>Epidendroideae</taxon>
        <taxon>Malaxideae</taxon>
        <taxon>Dendrobiinae</taxon>
        <taxon>Dendrobium</taxon>
    </lineage>
</organism>
<evidence type="ECO:0000313" key="10">
    <source>
        <dbReference type="EMBL" id="PKU66299.1"/>
    </source>
</evidence>
<evidence type="ECO:0000256" key="5">
    <source>
        <dbReference type="ARBA" id="ARBA00023015"/>
    </source>
</evidence>
<reference evidence="10 11" key="1">
    <citation type="journal article" date="2016" name="Sci. Rep.">
        <title>The Dendrobium catenatum Lindl. genome sequence provides insights into polysaccharide synthase, floral development and adaptive evolution.</title>
        <authorList>
            <person name="Zhang G.Q."/>
            <person name="Xu Q."/>
            <person name="Bian C."/>
            <person name="Tsai W.C."/>
            <person name="Yeh C.M."/>
            <person name="Liu K.W."/>
            <person name="Yoshida K."/>
            <person name="Zhang L.S."/>
            <person name="Chang S.B."/>
            <person name="Chen F."/>
            <person name="Shi Y."/>
            <person name="Su Y.Y."/>
            <person name="Zhang Y.Q."/>
            <person name="Chen L.J."/>
            <person name="Yin Y."/>
            <person name="Lin M."/>
            <person name="Huang H."/>
            <person name="Deng H."/>
            <person name="Wang Z.W."/>
            <person name="Zhu S.L."/>
            <person name="Zhao X."/>
            <person name="Deng C."/>
            <person name="Niu S.C."/>
            <person name="Huang J."/>
            <person name="Wang M."/>
            <person name="Liu G.H."/>
            <person name="Yang H.J."/>
            <person name="Xiao X.J."/>
            <person name="Hsiao Y.Y."/>
            <person name="Wu W.L."/>
            <person name="Chen Y.Y."/>
            <person name="Mitsuda N."/>
            <person name="Ohme-Takagi M."/>
            <person name="Luo Y.B."/>
            <person name="Van de Peer Y."/>
            <person name="Liu Z.J."/>
        </authorList>
    </citation>
    <scope>NUCLEOTIDE SEQUENCE [LARGE SCALE GENOMIC DNA]</scope>
    <source>
        <tissue evidence="10">The whole plant</tissue>
    </source>
</reference>
<dbReference type="InterPro" id="IPR013087">
    <property type="entry name" value="Znf_C2H2_type"/>
</dbReference>
<evidence type="ECO:0000256" key="8">
    <source>
        <dbReference type="SAM" id="MobiDB-lite"/>
    </source>
</evidence>
<accession>A0A2I0VSB2</accession>
<evidence type="ECO:0000256" key="4">
    <source>
        <dbReference type="ARBA" id="ARBA00022833"/>
    </source>
</evidence>
<keyword evidence="3 7" id="KW-0863">Zinc-finger</keyword>
<dbReference type="PANTHER" id="PTHR45988:SF90">
    <property type="entry name" value="ZINC FINGER PROTEIN ZAT10-LIKE"/>
    <property type="match status" value="1"/>
</dbReference>
<dbReference type="PROSITE" id="PS00028">
    <property type="entry name" value="ZINC_FINGER_C2H2_1"/>
    <property type="match status" value="2"/>
</dbReference>
<gene>
    <name evidence="10" type="primary">ZAT10</name>
    <name evidence="10" type="ORF">MA16_Dca020601</name>
</gene>
<name>A0A2I0VSB2_9ASPA</name>
<dbReference type="EMBL" id="KZ503284">
    <property type="protein sequence ID" value="PKU66299.1"/>
    <property type="molecule type" value="Genomic_DNA"/>
</dbReference>
<protein>
    <submittedName>
        <fullName evidence="10">Zinc finger protein ZAT10</fullName>
    </submittedName>
</protein>
<dbReference type="InterPro" id="IPR036236">
    <property type="entry name" value="Znf_C2H2_sf"/>
</dbReference>
<dbReference type="GO" id="GO:0000976">
    <property type="term" value="F:transcription cis-regulatory region binding"/>
    <property type="evidence" value="ECO:0007669"/>
    <property type="project" value="TreeGrafter"/>
</dbReference>
<keyword evidence="11" id="KW-1185">Reference proteome</keyword>